<dbReference type="AlphaFoldDB" id="A0ABD3RN70"/>
<dbReference type="CDD" id="cd13778">
    <property type="entry name" value="Aar2_C"/>
    <property type="match status" value="1"/>
</dbReference>
<dbReference type="InterPro" id="IPR033648">
    <property type="entry name" value="AAR2_C"/>
</dbReference>
<evidence type="ECO:0000259" key="2">
    <source>
        <dbReference type="Pfam" id="PF05282"/>
    </source>
</evidence>
<evidence type="ECO:0000256" key="1">
    <source>
        <dbReference type="ARBA" id="ARBA00006281"/>
    </source>
</evidence>
<dbReference type="InterPro" id="IPR033647">
    <property type="entry name" value="Aar2_N"/>
</dbReference>
<sequence length="397" mass="45116">MDADTALELVKRGATLLLLDVPQHTLIGIDTQVFSSGPNFRGIKMIPPGIHFVYYSSANKEGSEFSPIVGFFIDASSSQVILRKWDLKEERLVKLSEEDEERYSDAVKRLEFDKHLGPYTLSQYGDWKRLSNYITKDTIERIEPLGGEITIACESEMVGKFSKTSVETALAEQLKNSKFTMPEEKSKRRGCYYTEIPRLVKHKGICGEELTSLNLDKTHLLENVLTKEYGGAEDALLGELQFAFIAFLMGQSLEAYLQWKTLVSLFFGCTEAPLHTRSQLFTKFIRVIYHQLKYGLQKDQKDIGTTDKGVSALLDESWLTSDSFLHHLCKDFFSLVLEAPVVDGDLLSSTRKFKELLEESLGWQFQQNNTADEIYFDEADEYAPVVEILDDPDCMNT</sequence>
<dbReference type="PANTHER" id="PTHR12689:SF4">
    <property type="entry name" value="PROTEIN AAR2 HOMOLOG"/>
    <property type="match status" value="1"/>
</dbReference>
<evidence type="ECO:0000313" key="4">
    <source>
        <dbReference type="EMBL" id="KAL3813306.1"/>
    </source>
</evidence>
<proteinExistence type="inferred from homology"/>
<dbReference type="Proteomes" id="UP001634393">
    <property type="component" value="Unassembled WGS sequence"/>
</dbReference>
<comment type="similarity">
    <text evidence="1">Belongs to the AAR2 family.</text>
</comment>
<keyword evidence="5" id="KW-1185">Reference proteome</keyword>
<evidence type="ECO:0000259" key="3">
    <source>
        <dbReference type="Pfam" id="PF20981"/>
    </source>
</evidence>
<dbReference type="FunFam" id="1.25.40.550:FF:000002">
    <property type="entry name" value="AAR2 protein family"/>
    <property type="match status" value="1"/>
</dbReference>
<organism evidence="4 5">
    <name type="scientific">Penstemon smallii</name>
    <dbReference type="NCBI Taxonomy" id="265156"/>
    <lineage>
        <taxon>Eukaryota</taxon>
        <taxon>Viridiplantae</taxon>
        <taxon>Streptophyta</taxon>
        <taxon>Embryophyta</taxon>
        <taxon>Tracheophyta</taxon>
        <taxon>Spermatophyta</taxon>
        <taxon>Magnoliopsida</taxon>
        <taxon>eudicotyledons</taxon>
        <taxon>Gunneridae</taxon>
        <taxon>Pentapetalae</taxon>
        <taxon>asterids</taxon>
        <taxon>lamiids</taxon>
        <taxon>Lamiales</taxon>
        <taxon>Plantaginaceae</taxon>
        <taxon>Cheloneae</taxon>
        <taxon>Penstemon</taxon>
    </lineage>
</organism>
<dbReference type="InterPro" id="IPR038516">
    <property type="entry name" value="AAR2_N_sf"/>
</dbReference>
<protein>
    <recommendedName>
        <fullName evidence="6">Protein AAR2 homolog</fullName>
    </recommendedName>
</protein>
<evidence type="ECO:0008006" key="6">
    <source>
        <dbReference type="Google" id="ProtNLM"/>
    </source>
</evidence>
<dbReference type="PANTHER" id="PTHR12689">
    <property type="entry name" value="A1 CISTRON SPLICING FACTOR AAR2-RELATED"/>
    <property type="match status" value="1"/>
</dbReference>
<name>A0ABD3RN70_9LAMI</name>
<accession>A0ABD3RN70</accession>
<dbReference type="EMBL" id="JBJXBP010000008">
    <property type="protein sequence ID" value="KAL3813306.1"/>
    <property type="molecule type" value="Genomic_DNA"/>
</dbReference>
<gene>
    <name evidence="4" type="ORF">ACJIZ3_014574</name>
</gene>
<reference evidence="4 5" key="1">
    <citation type="submission" date="2024-12" db="EMBL/GenBank/DDBJ databases">
        <title>The unique morphological basis and parallel evolutionary history of personate flowers in Penstemon.</title>
        <authorList>
            <person name="Depatie T.H."/>
            <person name="Wessinger C.A."/>
        </authorList>
    </citation>
    <scope>NUCLEOTIDE SEQUENCE [LARGE SCALE GENOMIC DNA]</scope>
    <source>
        <strain evidence="4">WTNN_2</strain>
        <tissue evidence="4">Leaf</tissue>
    </source>
</reference>
<dbReference type="FunFam" id="2.60.34.20:FF:000001">
    <property type="entry name" value="protein AAR2 homolog"/>
    <property type="match status" value="1"/>
</dbReference>
<dbReference type="Gene3D" id="2.60.34.20">
    <property type="match status" value="1"/>
</dbReference>
<dbReference type="Pfam" id="PF05282">
    <property type="entry name" value="AAR2"/>
    <property type="match status" value="1"/>
</dbReference>
<dbReference type="InterPro" id="IPR007946">
    <property type="entry name" value="AAR2"/>
</dbReference>
<dbReference type="InterPro" id="IPR038514">
    <property type="entry name" value="AAR2_C_sf"/>
</dbReference>
<dbReference type="Gene3D" id="1.25.40.550">
    <property type="entry name" value="Aar2, C-terminal domain-like"/>
    <property type="match status" value="1"/>
</dbReference>
<dbReference type="CDD" id="cd13777">
    <property type="entry name" value="Aar2_N"/>
    <property type="match status" value="1"/>
</dbReference>
<evidence type="ECO:0000313" key="5">
    <source>
        <dbReference type="Proteomes" id="UP001634393"/>
    </source>
</evidence>
<comment type="caution">
    <text evidence="4">The sequence shown here is derived from an EMBL/GenBank/DDBJ whole genome shotgun (WGS) entry which is preliminary data.</text>
</comment>
<dbReference type="Pfam" id="PF20981">
    <property type="entry name" value="AAR2_1st"/>
    <property type="match status" value="1"/>
</dbReference>
<feature type="domain" description="AAR2 N-terminal" evidence="3">
    <location>
        <begin position="13"/>
        <end position="144"/>
    </location>
</feature>
<feature type="domain" description="AAR2 C-terminal" evidence="2">
    <location>
        <begin position="193"/>
        <end position="366"/>
    </location>
</feature>